<reference evidence="1 2" key="1">
    <citation type="submission" date="2020-08" db="EMBL/GenBank/DDBJ databases">
        <authorList>
            <person name="Newling K."/>
            <person name="Davey J."/>
            <person name="Forrester S."/>
        </authorList>
    </citation>
    <scope>NUCLEOTIDE SEQUENCE [LARGE SCALE GENOMIC DNA]</scope>
    <source>
        <strain evidence="2">Crithidia deanei Carvalho (ATCC PRA-265)</strain>
    </source>
</reference>
<evidence type="ECO:0000313" key="2">
    <source>
        <dbReference type="Proteomes" id="UP000515908"/>
    </source>
</evidence>
<dbReference type="VEuPathDB" id="TriTrypDB:ADEAN_000234700"/>
<keyword evidence="2" id="KW-1185">Reference proteome</keyword>
<dbReference type="Proteomes" id="UP000515908">
    <property type="component" value="Chromosome 04"/>
</dbReference>
<protein>
    <recommendedName>
        <fullName evidence="3">Eukaryotic porin</fullName>
    </recommendedName>
</protein>
<dbReference type="AlphaFoldDB" id="S9UFX2"/>
<evidence type="ECO:0000313" key="1">
    <source>
        <dbReference type="EMBL" id="CAD2214894.1"/>
    </source>
</evidence>
<proteinExistence type="predicted"/>
<evidence type="ECO:0008006" key="3">
    <source>
        <dbReference type="Google" id="ProtNLM"/>
    </source>
</evidence>
<dbReference type="EMBL" id="LR877148">
    <property type="protein sequence ID" value="CAD2214894.1"/>
    <property type="molecule type" value="Genomic_DNA"/>
</dbReference>
<sequence>MESPKTLNDYFLVVDDHFRKTFRDDCSLFLALKTFQVSQGVRAAADEEKAAKEKSESQIRNSFVLFSPRMIFKKDGTALGKVKISFGLDVPHVCDVEQKIMVDTEGAATGVLLVRNLVEGLLVKGRAQVNAIAPASQDVTGITLHYQPSDFYGSIGYQRNGLGSSNLLVDCGATFVNVLLGGGFERQQISFLEHEDGREQFDVMYAGVGFTGVNWSLGAKMTRTSDSWTSARLALLQRLSDSTAMACSYNFDMGESKAHATIGFMQGIRLRLPTFLIPKRGVSLPGDGSLNPDTLVPLVLACKGSSDGIFSTTVRGFFNQSLRWGLVARRNLLTENSPFQFGFTLSVEADS</sequence>
<dbReference type="OrthoDB" id="277246at2759"/>
<gene>
    <name evidence="1" type="ORF">ADEAN_000234700</name>
</gene>
<accession>S9UFX2</accession>
<name>S9UFX2_9TRYP</name>
<organism evidence="1 2">
    <name type="scientific">Angomonas deanei</name>
    <dbReference type="NCBI Taxonomy" id="59799"/>
    <lineage>
        <taxon>Eukaryota</taxon>
        <taxon>Discoba</taxon>
        <taxon>Euglenozoa</taxon>
        <taxon>Kinetoplastea</taxon>
        <taxon>Metakinetoplastina</taxon>
        <taxon>Trypanosomatida</taxon>
        <taxon>Trypanosomatidae</taxon>
        <taxon>Strigomonadinae</taxon>
        <taxon>Angomonas</taxon>
    </lineage>
</organism>